<dbReference type="InterPro" id="IPR008166">
    <property type="entry name" value="Glyco_transf_92"/>
</dbReference>
<dbReference type="GO" id="GO:0016020">
    <property type="term" value="C:membrane"/>
    <property type="evidence" value="ECO:0007669"/>
    <property type="project" value="UniProtKB-SubCell"/>
</dbReference>
<sequence length="527" mass="61122">MIVVIGDNLLYARKVCYSINMTSIQKKYRTIFKKSTRNLKLVVLILILWGIISYTGLYFYLAKSKPEGIYDQVAKAKLYKLLENNVPNLPERYFGNPDDLRFDDDHDPCEKYPSLQDLAFNNHFQEMYMEDGTSYLYSAHYDDRPLTGNSEHAMVRILGFINKPEVKVRYYCQLWFKDTSDHALVYMTSIERLDKELIGEDDIASYSLIPYMFSCPVPKKYKLMVPDSVSILEKPCQNLTNNIQIESAEASTKDNFCVCKLGLEVSDFPDIFDRFIEWMNMLEILGVEKVLLYEEDIDSTIYPMLYYYINTGFLELIEFKLPDNTGKSSKAVHVNYLTYNDCLYKNIYSYNYITTLGLNEIIIPKRSLTTWKEVLNLVKADFRLSKNSVPSSFIFSNAYFTDTMKSKHETNDKIPSYLIMQQNAYRSTRFSPEQAYIGSIHDTSRAEVLGMQRIAKCIDTNCYNGYVVPREGLMHRYQKDMSKCVGETANSCAVYEMNTTLDTSIHKYLEGVDIVYKHAVQFVGFKG</sequence>
<evidence type="ECO:0000313" key="10">
    <source>
        <dbReference type="Proteomes" id="UP001497623"/>
    </source>
</evidence>
<dbReference type="EMBL" id="CAXKWB010041533">
    <property type="protein sequence ID" value="CAL4156551.1"/>
    <property type="molecule type" value="Genomic_DNA"/>
</dbReference>
<evidence type="ECO:0000313" key="9">
    <source>
        <dbReference type="EMBL" id="CAL4156551.1"/>
    </source>
</evidence>
<evidence type="ECO:0000256" key="2">
    <source>
        <dbReference type="ARBA" id="ARBA00007647"/>
    </source>
</evidence>
<reference evidence="9 10" key="1">
    <citation type="submission" date="2024-05" db="EMBL/GenBank/DDBJ databases">
        <authorList>
            <person name="Wallberg A."/>
        </authorList>
    </citation>
    <scope>NUCLEOTIDE SEQUENCE [LARGE SCALE GENOMIC DNA]</scope>
</reference>
<proteinExistence type="inferred from homology"/>
<accession>A0AAV2S302</accession>
<organism evidence="9 10">
    <name type="scientific">Meganyctiphanes norvegica</name>
    <name type="common">Northern krill</name>
    <name type="synonym">Thysanopoda norvegica</name>
    <dbReference type="NCBI Taxonomy" id="48144"/>
    <lineage>
        <taxon>Eukaryota</taxon>
        <taxon>Metazoa</taxon>
        <taxon>Ecdysozoa</taxon>
        <taxon>Arthropoda</taxon>
        <taxon>Crustacea</taxon>
        <taxon>Multicrustacea</taxon>
        <taxon>Malacostraca</taxon>
        <taxon>Eumalacostraca</taxon>
        <taxon>Eucarida</taxon>
        <taxon>Euphausiacea</taxon>
        <taxon>Euphausiidae</taxon>
        <taxon>Meganyctiphanes</taxon>
    </lineage>
</organism>
<evidence type="ECO:0000256" key="4">
    <source>
        <dbReference type="ARBA" id="ARBA00022679"/>
    </source>
</evidence>
<dbReference type="PANTHER" id="PTHR21461:SF83">
    <property type="entry name" value="GLYCOSYLTRANSFERASE FAMILY 92 PROTEIN"/>
    <property type="match status" value="1"/>
</dbReference>
<gene>
    <name evidence="9" type="ORF">MNOR_LOCUS31737</name>
</gene>
<keyword evidence="4 8" id="KW-0808">Transferase</keyword>
<dbReference type="PANTHER" id="PTHR21461">
    <property type="entry name" value="GLYCOSYLTRANSFERASE FAMILY 92 PROTEIN"/>
    <property type="match status" value="1"/>
</dbReference>
<evidence type="ECO:0000256" key="7">
    <source>
        <dbReference type="ARBA" id="ARBA00023136"/>
    </source>
</evidence>
<evidence type="ECO:0000256" key="3">
    <source>
        <dbReference type="ARBA" id="ARBA00022676"/>
    </source>
</evidence>
<evidence type="ECO:0000256" key="6">
    <source>
        <dbReference type="ARBA" id="ARBA00022989"/>
    </source>
</evidence>
<dbReference type="AlphaFoldDB" id="A0AAV2S302"/>
<dbReference type="EC" id="2.4.1.-" evidence="8"/>
<evidence type="ECO:0000256" key="1">
    <source>
        <dbReference type="ARBA" id="ARBA00004167"/>
    </source>
</evidence>
<comment type="subcellular location">
    <subcellularLocation>
        <location evidence="1">Membrane</location>
        <topology evidence="1">Single-pass membrane protein</topology>
    </subcellularLocation>
</comment>
<dbReference type="Proteomes" id="UP001497623">
    <property type="component" value="Unassembled WGS sequence"/>
</dbReference>
<keyword evidence="5 8" id="KW-0812">Transmembrane</keyword>
<dbReference type="GO" id="GO:0005737">
    <property type="term" value="C:cytoplasm"/>
    <property type="evidence" value="ECO:0007669"/>
    <property type="project" value="TreeGrafter"/>
</dbReference>
<keyword evidence="6 8" id="KW-1133">Transmembrane helix</keyword>
<name>A0AAV2S302_MEGNR</name>
<dbReference type="Pfam" id="PF01697">
    <property type="entry name" value="Glyco_transf_92"/>
    <property type="match status" value="1"/>
</dbReference>
<protein>
    <recommendedName>
        <fullName evidence="8">Glycosyltransferase family 92 protein</fullName>
        <ecNumber evidence="8">2.4.1.-</ecNumber>
    </recommendedName>
</protein>
<evidence type="ECO:0000256" key="5">
    <source>
        <dbReference type="ARBA" id="ARBA00022692"/>
    </source>
</evidence>
<comment type="similarity">
    <text evidence="2 8">Belongs to the glycosyltransferase 92 family.</text>
</comment>
<feature type="transmembrane region" description="Helical" evidence="8">
    <location>
        <begin position="41"/>
        <end position="61"/>
    </location>
</feature>
<dbReference type="GO" id="GO:0016757">
    <property type="term" value="F:glycosyltransferase activity"/>
    <property type="evidence" value="ECO:0007669"/>
    <property type="project" value="UniProtKB-UniRule"/>
</dbReference>
<comment type="caution">
    <text evidence="9">The sequence shown here is derived from an EMBL/GenBank/DDBJ whole genome shotgun (WGS) entry which is preliminary data.</text>
</comment>
<keyword evidence="7 8" id="KW-0472">Membrane</keyword>
<keyword evidence="10" id="KW-1185">Reference proteome</keyword>
<keyword evidence="3 8" id="KW-0328">Glycosyltransferase</keyword>
<evidence type="ECO:0000256" key="8">
    <source>
        <dbReference type="RuleBase" id="RU366017"/>
    </source>
</evidence>